<dbReference type="EMBL" id="CP080507">
    <property type="protein sequence ID" value="QYM79179.1"/>
    <property type="molecule type" value="Genomic_DNA"/>
</dbReference>
<feature type="region of interest" description="Disordered" evidence="1">
    <location>
        <begin position="243"/>
        <end position="319"/>
    </location>
</feature>
<feature type="compositionally biased region" description="Basic and acidic residues" evidence="1">
    <location>
        <begin position="243"/>
        <end position="255"/>
    </location>
</feature>
<organism evidence="2 3">
    <name type="scientific">Horticoccus luteus</name>
    <dbReference type="NCBI Taxonomy" id="2862869"/>
    <lineage>
        <taxon>Bacteria</taxon>
        <taxon>Pseudomonadati</taxon>
        <taxon>Verrucomicrobiota</taxon>
        <taxon>Opitutia</taxon>
        <taxon>Opitutales</taxon>
        <taxon>Opitutaceae</taxon>
        <taxon>Horticoccus</taxon>
    </lineage>
</organism>
<evidence type="ECO:0000313" key="2">
    <source>
        <dbReference type="EMBL" id="QYM79179.1"/>
    </source>
</evidence>
<feature type="region of interest" description="Disordered" evidence="1">
    <location>
        <begin position="373"/>
        <end position="446"/>
    </location>
</feature>
<evidence type="ECO:0000313" key="3">
    <source>
        <dbReference type="Proteomes" id="UP000825051"/>
    </source>
</evidence>
<name>A0A8F9XLM4_9BACT</name>
<feature type="region of interest" description="Disordered" evidence="1">
    <location>
        <begin position="531"/>
        <end position="588"/>
    </location>
</feature>
<keyword evidence="3" id="KW-1185">Reference proteome</keyword>
<dbReference type="AlphaFoldDB" id="A0A8F9XLM4"/>
<feature type="compositionally biased region" description="Acidic residues" evidence="1">
    <location>
        <begin position="127"/>
        <end position="138"/>
    </location>
</feature>
<reference evidence="2" key="1">
    <citation type="submission" date="2021-08" db="EMBL/GenBank/DDBJ databases">
        <title>Genome of a novel bacterium of the phylum Verrucomicrobia, Oleiharenicola sp. KSB-15.</title>
        <authorList>
            <person name="Chung J.-H."/>
            <person name="Ahn J.-H."/>
            <person name="Yoon Y."/>
            <person name="Kim D.-Y."/>
            <person name="An S.-H."/>
            <person name="Park I."/>
            <person name="Yeon J."/>
        </authorList>
    </citation>
    <scope>NUCLEOTIDE SEQUENCE</scope>
    <source>
        <strain evidence="2">KSB-15</strain>
    </source>
</reference>
<feature type="compositionally biased region" description="Low complexity" evidence="1">
    <location>
        <begin position="423"/>
        <end position="441"/>
    </location>
</feature>
<feature type="compositionally biased region" description="Basic and acidic residues" evidence="1">
    <location>
        <begin position="113"/>
        <end position="126"/>
    </location>
</feature>
<sequence length="588" mass="62663">MAAWEYKVITSGKGGFATPALLEKFLNDLGREEWEIVEFRSSPDNVLAFTGLVRRSTQRDWTLEDAAAAAARAEAEKLRAEFAAKFQGLSAAAAPGQPQTPAALAADAVEEKHEFRRPVDTSRDFDPDAPEEEKEEWDKIGEEEELPTFFDALKPHMRRNQRGPGMAVGVEYLAKKWDLAEEDIKGALVECGLEVPEDDDAKPVYVEFDGDLYWVNANRRGELWINTKEKPRPVFRTVKAERAHIEDEAKPEARPARSAQQPSPAPAKDAVGSGDGHGAPTEVKAPKAPVALPEGAALLDKVRPQMRRSRRGPGGSGSVSFLSRALRCGEADLLAAFGALGLVVPEAGTEKPVYVELGDEVWWLNRDQRGGIWVNGREKRPGETVESREADDAQAASEAPAGTTSGAGEGQAAASIPAHDLPAAEAPRANEAATAGAAEAPSHNPSGGVLAGVRLLLKETRTGSVAGKVERVADELGKSADELTGALVAAGLKVPEKPREKPVFVEHGGEIFWFNLNGKGELWVNAKASKYPEGGEEDASGADRKPRGARGRGRKKSDAPAGEVNESASDAAPADAAAEAPADEARGE</sequence>
<dbReference type="RefSeq" id="WP_220162703.1">
    <property type="nucleotide sequence ID" value="NZ_CP080507.1"/>
</dbReference>
<feature type="compositionally biased region" description="Low complexity" evidence="1">
    <location>
        <begin position="566"/>
        <end position="580"/>
    </location>
</feature>
<dbReference type="Proteomes" id="UP000825051">
    <property type="component" value="Chromosome"/>
</dbReference>
<protein>
    <submittedName>
        <fullName evidence="2">DUF4177 domain-containing protein</fullName>
    </submittedName>
</protein>
<dbReference type="KEGG" id="ole:K0B96_00760"/>
<proteinExistence type="predicted"/>
<gene>
    <name evidence="2" type="ORF">K0B96_00760</name>
</gene>
<accession>A0A8F9XLM4</accession>
<evidence type="ECO:0000256" key="1">
    <source>
        <dbReference type="SAM" id="MobiDB-lite"/>
    </source>
</evidence>
<feature type="compositionally biased region" description="Basic and acidic residues" evidence="1">
    <location>
        <begin position="376"/>
        <end position="391"/>
    </location>
</feature>
<feature type="region of interest" description="Disordered" evidence="1">
    <location>
        <begin position="113"/>
        <end position="138"/>
    </location>
</feature>